<keyword evidence="1" id="KW-0175">Coiled coil</keyword>
<comment type="caution">
    <text evidence="3">The sequence shown here is derived from an EMBL/GenBank/DDBJ whole genome shotgun (WGS) entry which is preliminary data.</text>
</comment>
<feature type="coiled-coil region" evidence="1">
    <location>
        <begin position="10"/>
        <end position="37"/>
    </location>
</feature>
<evidence type="ECO:0000313" key="4">
    <source>
        <dbReference type="Proteomes" id="UP000729402"/>
    </source>
</evidence>
<evidence type="ECO:0000256" key="1">
    <source>
        <dbReference type="SAM" id="Coils"/>
    </source>
</evidence>
<keyword evidence="4" id="KW-1185">Reference proteome</keyword>
<gene>
    <name evidence="3" type="ORF">GUJ93_ZPchr0001g32324</name>
</gene>
<evidence type="ECO:0000313" key="3">
    <source>
        <dbReference type="EMBL" id="KAG8052576.1"/>
    </source>
</evidence>
<reference evidence="3" key="1">
    <citation type="journal article" date="2021" name="bioRxiv">
        <title>Whole Genome Assembly and Annotation of Northern Wild Rice, Zizania palustris L., Supports a Whole Genome Duplication in the Zizania Genus.</title>
        <authorList>
            <person name="Haas M."/>
            <person name="Kono T."/>
            <person name="Macchietto M."/>
            <person name="Millas R."/>
            <person name="McGilp L."/>
            <person name="Shao M."/>
            <person name="Duquette J."/>
            <person name="Hirsch C.N."/>
            <person name="Kimball J."/>
        </authorList>
    </citation>
    <scope>NUCLEOTIDE SEQUENCE</scope>
    <source>
        <tissue evidence="3">Fresh leaf tissue</tissue>
    </source>
</reference>
<dbReference type="EMBL" id="JAAALK010000288">
    <property type="protein sequence ID" value="KAG8052576.1"/>
    <property type="molecule type" value="Genomic_DNA"/>
</dbReference>
<dbReference type="Proteomes" id="UP000729402">
    <property type="component" value="Unassembled WGS sequence"/>
</dbReference>
<feature type="compositionally biased region" description="Basic and acidic residues" evidence="2">
    <location>
        <begin position="55"/>
        <end position="86"/>
    </location>
</feature>
<sequence>MEMEIEARISAKLDLLLKKMDERIKRMDEEKRRLEEEQRYRLDLSSLNFFVDSRVPEVKKKEEDPGKGMKKEKDPGKGMKEKDPWKEMSVPVEEQPLQVD</sequence>
<reference evidence="3" key="2">
    <citation type="submission" date="2021-02" db="EMBL/GenBank/DDBJ databases">
        <authorList>
            <person name="Kimball J.A."/>
            <person name="Haas M.W."/>
            <person name="Macchietto M."/>
            <person name="Kono T."/>
            <person name="Duquette J."/>
            <person name="Shao M."/>
        </authorList>
    </citation>
    <scope>NUCLEOTIDE SEQUENCE</scope>
    <source>
        <tissue evidence="3">Fresh leaf tissue</tissue>
    </source>
</reference>
<evidence type="ECO:0000256" key="2">
    <source>
        <dbReference type="SAM" id="MobiDB-lite"/>
    </source>
</evidence>
<feature type="region of interest" description="Disordered" evidence="2">
    <location>
        <begin position="55"/>
        <end position="100"/>
    </location>
</feature>
<proteinExistence type="predicted"/>
<name>A0A8J5VAF3_ZIZPA</name>
<protein>
    <submittedName>
        <fullName evidence="3">Uncharacterized protein</fullName>
    </submittedName>
</protein>
<dbReference type="AlphaFoldDB" id="A0A8J5VAF3"/>
<accession>A0A8J5VAF3</accession>
<organism evidence="3 4">
    <name type="scientific">Zizania palustris</name>
    <name type="common">Northern wild rice</name>
    <dbReference type="NCBI Taxonomy" id="103762"/>
    <lineage>
        <taxon>Eukaryota</taxon>
        <taxon>Viridiplantae</taxon>
        <taxon>Streptophyta</taxon>
        <taxon>Embryophyta</taxon>
        <taxon>Tracheophyta</taxon>
        <taxon>Spermatophyta</taxon>
        <taxon>Magnoliopsida</taxon>
        <taxon>Liliopsida</taxon>
        <taxon>Poales</taxon>
        <taxon>Poaceae</taxon>
        <taxon>BOP clade</taxon>
        <taxon>Oryzoideae</taxon>
        <taxon>Oryzeae</taxon>
        <taxon>Zizaniinae</taxon>
        <taxon>Zizania</taxon>
    </lineage>
</organism>